<name>A0AC60PHH1_IXOPE</name>
<dbReference type="Proteomes" id="UP000805193">
    <property type="component" value="Unassembled WGS sequence"/>
</dbReference>
<organism evidence="1 2">
    <name type="scientific">Ixodes persulcatus</name>
    <name type="common">Taiga tick</name>
    <dbReference type="NCBI Taxonomy" id="34615"/>
    <lineage>
        <taxon>Eukaryota</taxon>
        <taxon>Metazoa</taxon>
        <taxon>Ecdysozoa</taxon>
        <taxon>Arthropoda</taxon>
        <taxon>Chelicerata</taxon>
        <taxon>Arachnida</taxon>
        <taxon>Acari</taxon>
        <taxon>Parasitiformes</taxon>
        <taxon>Ixodida</taxon>
        <taxon>Ixodoidea</taxon>
        <taxon>Ixodidae</taxon>
        <taxon>Ixodinae</taxon>
        <taxon>Ixodes</taxon>
    </lineage>
</organism>
<protein>
    <submittedName>
        <fullName evidence="1">Uncharacterized protein</fullName>
    </submittedName>
</protein>
<gene>
    <name evidence="1" type="ORF">HPB47_004207</name>
</gene>
<accession>A0AC60PHH1</accession>
<sequence length="77" mass="8652">MAKSEEQAMEAFLVTGFSPMLDWRPIQFSKTPRPLICDLCGVLSMRPFFPGSCTHWNDGALLASRQSTGRASVMWRT</sequence>
<evidence type="ECO:0000313" key="2">
    <source>
        <dbReference type="Proteomes" id="UP000805193"/>
    </source>
</evidence>
<dbReference type="EMBL" id="JABSTQ010010640">
    <property type="protein sequence ID" value="KAG0419328.1"/>
    <property type="molecule type" value="Genomic_DNA"/>
</dbReference>
<keyword evidence="2" id="KW-1185">Reference proteome</keyword>
<comment type="caution">
    <text evidence="1">The sequence shown here is derived from an EMBL/GenBank/DDBJ whole genome shotgun (WGS) entry which is preliminary data.</text>
</comment>
<evidence type="ECO:0000313" key="1">
    <source>
        <dbReference type="EMBL" id="KAG0419328.1"/>
    </source>
</evidence>
<reference evidence="1 2" key="1">
    <citation type="journal article" date="2020" name="Cell">
        <title>Large-Scale Comparative Analyses of Tick Genomes Elucidate Their Genetic Diversity and Vector Capacities.</title>
        <authorList>
            <consortium name="Tick Genome and Microbiome Consortium (TIGMIC)"/>
            <person name="Jia N."/>
            <person name="Wang J."/>
            <person name="Shi W."/>
            <person name="Du L."/>
            <person name="Sun Y."/>
            <person name="Zhan W."/>
            <person name="Jiang J.F."/>
            <person name="Wang Q."/>
            <person name="Zhang B."/>
            <person name="Ji P."/>
            <person name="Bell-Sakyi L."/>
            <person name="Cui X.M."/>
            <person name="Yuan T.T."/>
            <person name="Jiang B.G."/>
            <person name="Yang W.F."/>
            <person name="Lam T.T."/>
            <person name="Chang Q.C."/>
            <person name="Ding S.J."/>
            <person name="Wang X.J."/>
            <person name="Zhu J.G."/>
            <person name="Ruan X.D."/>
            <person name="Zhao L."/>
            <person name="Wei J.T."/>
            <person name="Ye R.Z."/>
            <person name="Que T.C."/>
            <person name="Du C.H."/>
            <person name="Zhou Y.H."/>
            <person name="Cheng J.X."/>
            <person name="Dai P.F."/>
            <person name="Guo W.B."/>
            <person name="Han X.H."/>
            <person name="Huang E.J."/>
            <person name="Li L.F."/>
            <person name="Wei W."/>
            <person name="Gao Y.C."/>
            <person name="Liu J.Z."/>
            <person name="Shao H.Z."/>
            <person name="Wang X."/>
            <person name="Wang C.C."/>
            <person name="Yang T.C."/>
            <person name="Huo Q.B."/>
            <person name="Li W."/>
            <person name="Chen H.Y."/>
            <person name="Chen S.E."/>
            <person name="Zhou L.G."/>
            <person name="Ni X.B."/>
            <person name="Tian J.H."/>
            <person name="Sheng Y."/>
            <person name="Liu T."/>
            <person name="Pan Y.S."/>
            <person name="Xia L.Y."/>
            <person name="Li J."/>
            <person name="Zhao F."/>
            <person name="Cao W.C."/>
        </authorList>
    </citation>
    <scope>NUCLEOTIDE SEQUENCE [LARGE SCALE GENOMIC DNA]</scope>
    <source>
        <strain evidence="1">Iper-2018</strain>
    </source>
</reference>
<proteinExistence type="predicted"/>